<dbReference type="RefSeq" id="WP_145148771.1">
    <property type="nucleotide sequence ID" value="NZ_VNIM01000012.1"/>
</dbReference>
<dbReference type="GO" id="GO:0006826">
    <property type="term" value="P:iron ion transport"/>
    <property type="evidence" value="ECO:0007669"/>
    <property type="project" value="UniProtKB-KW"/>
</dbReference>
<feature type="domain" description="TonB-dependent receptor plug" evidence="15">
    <location>
        <begin position="53"/>
        <end position="156"/>
    </location>
</feature>
<keyword evidence="5 11" id="KW-0812">Transmembrane</keyword>
<dbReference type="OrthoDB" id="9760333at2"/>
<evidence type="ECO:0000256" key="11">
    <source>
        <dbReference type="PROSITE-ProRule" id="PRU01360"/>
    </source>
</evidence>
<feature type="signal peptide" evidence="13">
    <location>
        <begin position="1"/>
        <end position="26"/>
    </location>
</feature>
<keyword evidence="6" id="KW-0408">Iron</keyword>
<keyword evidence="2 11" id="KW-0813">Transport</keyword>
<dbReference type="InterPro" id="IPR012910">
    <property type="entry name" value="Plug_dom"/>
</dbReference>
<keyword evidence="3 11" id="KW-1134">Transmembrane beta strand</keyword>
<gene>
    <name evidence="16" type="ORF">FOY91_05015</name>
</gene>
<dbReference type="InterPro" id="IPR036942">
    <property type="entry name" value="Beta-barrel_TonB_sf"/>
</dbReference>
<dbReference type="PANTHER" id="PTHR32552:SF81">
    <property type="entry name" value="TONB-DEPENDENT OUTER MEMBRANE RECEPTOR"/>
    <property type="match status" value="1"/>
</dbReference>
<keyword evidence="8 12" id="KW-0798">TonB box</keyword>
<dbReference type="SUPFAM" id="SSF56935">
    <property type="entry name" value="Porins"/>
    <property type="match status" value="1"/>
</dbReference>
<evidence type="ECO:0000256" key="3">
    <source>
        <dbReference type="ARBA" id="ARBA00022452"/>
    </source>
</evidence>
<evidence type="ECO:0008006" key="18">
    <source>
        <dbReference type="Google" id="ProtNLM"/>
    </source>
</evidence>
<comment type="subcellular location">
    <subcellularLocation>
        <location evidence="1 11">Cell outer membrane</location>
        <topology evidence="1 11">Multi-pass membrane protein</topology>
    </subcellularLocation>
</comment>
<keyword evidence="4" id="KW-0410">Iron transport</keyword>
<dbReference type="Pfam" id="PF07715">
    <property type="entry name" value="Plug"/>
    <property type="match status" value="1"/>
</dbReference>
<dbReference type="PROSITE" id="PS52016">
    <property type="entry name" value="TONB_DEPENDENT_REC_3"/>
    <property type="match status" value="1"/>
</dbReference>
<evidence type="ECO:0000256" key="4">
    <source>
        <dbReference type="ARBA" id="ARBA00022496"/>
    </source>
</evidence>
<reference evidence="16 17" key="1">
    <citation type="submission" date="2019-07" db="EMBL/GenBank/DDBJ databases">
        <title>Sphingomonas solaris sp. nov., isolated from a solar panel from Boston, Massachusetts.</title>
        <authorList>
            <person name="Tanner K."/>
            <person name="Pascual J."/>
            <person name="Mancuso C."/>
            <person name="Pereto J."/>
            <person name="Khalil A."/>
            <person name="Vilanova C."/>
        </authorList>
    </citation>
    <scope>NUCLEOTIDE SEQUENCE [LARGE SCALE GENOMIC DNA]</scope>
    <source>
        <strain evidence="16 17">R4DWN</strain>
    </source>
</reference>
<evidence type="ECO:0000256" key="10">
    <source>
        <dbReference type="ARBA" id="ARBA00023237"/>
    </source>
</evidence>
<dbReference type="Proteomes" id="UP000318681">
    <property type="component" value="Unassembled WGS sequence"/>
</dbReference>
<dbReference type="InterPro" id="IPR039426">
    <property type="entry name" value="TonB-dep_rcpt-like"/>
</dbReference>
<keyword evidence="10 11" id="KW-0998">Cell outer membrane</keyword>
<dbReference type="Gene3D" id="2.40.170.20">
    <property type="entry name" value="TonB-dependent receptor, beta-barrel domain"/>
    <property type="match status" value="1"/>
</dbReference>
<keyword evidence="17" id="KW-1185">Reference proteome</keyword>
<keyword evidence="7" id="KW-0406">Ion transport</keyword>
<evidence type="ECO:0000256" key="13">
    <source>
        <dbReference type="SAM" id="SignalP"/>
    </source>
</evidence>
<dbReference type="EMBL" id="VNIM01000012">
    <property type="protein sequence ID" value="TVV76266.1"/>
    <property type="molecule type" value="Genomic_DNA"/>
</dbReference>
<evidence type="ECO:0000256" key="7">
    <source>
        <dbReference type="ARBA" id="ARBA00023065"/>
    </source>
</evidence>
<dbReference type="GO" id="GO:0009279">
    <property type="term" value="C:cell outer membrane"/>
    <property type="evidence" value="ECO:0007669"/>
    <property type="project" value="UniProtKB-SubCell"/>
</dbReference>
<name>A0A558RA57_9SPHN</name>
<feature type="chain" id="PRO_5022047787" description="TonB-dependent receptor" evidence="13">
    <location>
        <begin position="27"/>
        <end position="841"/>
    </location>
</feature>
<keyword evidence="9 11" id="KW-0472">Membrane</keyword>
<organism evidence="16 17">
    <name type="scientific">Alterirhizorhabdus solaris</name>
    <dbReference type="NCBI Taxonomy" id="2529389"/>
    <lineage>
        <taxon>Bacteria</taxon>
        <taxon>Pseudomonadati</taxon>
        <taxon>Pseudomonadota</taxon>
        <taxon>Alphaproteobacteria</taxon>
        <taxon>Sphingomonadales</taxon>
        <taxon>Rhizorhabdaceae</taxon>
        <taxon>Alterirhizorhabdus</taxon>
    </lineage>
</organism>
<dbReference type="AlphaFoldDB" id="A0A558RA57"/>
<accession>A0A558RA57</accession>
<evidence type="ECO:0000256" key="12">
    <source>
        <dbReference type="RuleBase" id="RU003357"/>
    </source>
</evidence>
<sequence length="841" mass="90371">MYRKIGFRPLLLTTALAGLVPAGAHAQEAPQQAATTSSIEDIVVTARRGAESLQNVPVSVQVVTGDSLQKLAITSVEEVSKLAPGLTLVNAGSSTAVTLRGVTWQPGSGTPATPIYFNEVPFDPGNTIVSLFDVGQIEVLRGPQGTTRGAPSISGAVTIATRKPDLTEFGGYVQGLYGSGDHFDLQGAINAPIIKDVLAIRLAANIEESNGNRVRSVNSRIDPFFRDRTYRATVLFKPTDTLSIQGMYQRRKTLDREYFQVVGTGSPGAPARLGGLVAAIPANFNGPALTLDDRASVQDQPIIRPQHVDLATINANWEVLGHNLSYNYGRQINRSGTVLSSLDQVNSLPGFEAYSVLTIPGTPKFRTHEIRISSLPDPDRPFDYDIGWFSKRSSGITRFDVPVYYLPGTLGGAFGPPTAAPGTVTTPDSRYVLQSSTNIRLGQVFDSFYGNVRFHLDDATELTGGLAILRDRVPLGLDITTAATRAIATPLAALGGLPCAGIPGVFVTGLVNSVYPGFCDAQIPAGSGNSSQSNNDKYSKPIYNFSLSHRFTDDLLVYATTGSSFRTGLPAVNNPGLPDNLITPRPETAKSYEIGVKSSIGRRLRINASAFQLDYKNQLTTFEGINYFNTISRSAALTSLAFYSNIDARVRGAEVEIAAEPIDNLSLTANLSYSKIKSRGGQVPCNDTARPVTAANPIDLCASPKGQVLNTQSPFQATLNGSYDLPITDLVAAYVRFNANYRNKNPNFGNFGSQNAGGVAVYRKTRAYTIVDLFAGITGNRAGWDLGVYAKNVFDKNVELTRLNVSNTIYQLYAAGDGYDQVRTNRPREIGATLRYAFGSR</sequence>
<evidence type="ECO:0000256" key="9">
    <source>
        <dbReference type="ARBA" id="ARBA00023136"/>
    </source>
</evidence>
<dbReference type="InterPro" id="IPR000531">
    <property type="entry name" value="Beta-barrel_TonB"/>
</dbReference>
<comment type="similarity">
    <text evidence="11 12">Belongs to the TonB-dependent receptor family.</text>
</comment>
<keyword evidence="13" id="KW-0732">Signal</keyword>
<evidence type="ECO:0000259" key="15">
    <source>
        <dbReference type="Pfam" id="PF07715"/>
    </source>
</evidence>
<evidence type="ECO:0000256" key="5">
    <source>
        <dbReference type="ARBA" id="ARBA00022692"/>
    </source>
</evidence>
<protein>
    <recommendedName>
        <fullName evidence="18">TonB-dependent receptor</fullName>
    </recommendedName>
</protein>
<evidence type="ECO:0000313" key="16">
    <source>
        <dbReference type="EMBL" id="TVV76266.1"/>
    </source>
</evidence>
<dbReference type="Pfam" id="PF00593">
    <property type="entry name" value="TonB_dep_Rec_b-barrel"/>
    <property type="match status" value="1"/>
</dbReference>
<comment type="caution">
    <text evidence="16">The sequence shown here is derived from an EMBL/GenBank/DDBJ whole genome shotgun (WGS) entry which is preliminary data.</text>
</comment>
<feature type="domain" description="TonB-dependent receptor-like beta-barrel" evidence="14">
    <location>
        <begin position="303"/>
        <end position="793"/>
    </location>
</feature>
<evidence type="ECO:0000313" key="17">
    <source>
        <dbReference type="Proteomes" id="UP000318681"/>
    </source>
</evidence>
<evidence type="ECO:0000256" key="6">
    <source>
        <dbReference type="ARBA" id="ARBA00023004"/>
    </source>
</evidence>
<proteinExistence type="inferred from homology"/>
<dbReference type="PANTHER" id="PTHR32552">
    <property type="entry name" value="FERRICHROME IRON RECEPTOR-RELATED"/>
    <property type="match status" value="1"/>
</dbReference>
<evidence type="ECO:0000256" key="1">
    <source>
        <dbReference type="ARBA" id="ARBA00004571"/>
    </source>
</evidence>
<evidence type="ECO:0000256" key="2">
    <source>
        <dbReference type="ARBA" id="ARBA00022448"/>
    </source>
</evidence>
<evidence type="ECO:0000256" key="8">
    <source>
        <dbReference type="ARBA" id="ARBA00023077"/>
    </source>
</evidence>
<evidence type="ECO:0000259" key="14">
    <source>
        <dbReference type="Pfam" id="PF00593"/>
    </source>
</evidence>